<protein>
    <submittedName>
        <fullName evidence="2">Uncharacterized protein</fullName>
    </submittedName>
</protein>
<name>A0AAV7KV27_PLEWA</name>
<keyword evidence="3" id="KW-1185">Reference proteome</keyword>
<gene>
    <name evidence="2" type="ORF">NDU88_003275</name>
</gene>
<evidence type="ECO:0000313" key="3">
    <source>
        <dbReference type="Proteomes" id="UP001066276"/>
    </source>
</evidence>
<proteinExistence type="predicted"/>
<evidence type="ECO:0000256" key="1">
    <source>
        <dbReference type="SAM" id="MobiDB-lite"/>
    </source>
</evidence>
<dbReference type="EMBL" id="JANPWB010000016">
    <property type="protein sequence ID" value="KAJ1083115.1"/>
    <property type="molecule type" value="Genomic_DNA"/>
</dbReference>
<feature type="compositionally biased region" description="Acidic residues" evidence="1">
    <location>
        <begin position="39"/>
        <end position="49"/>
    </location>
</feature>
<feature type="compositionally biased region" description="Polar residues" evidence="1">
    <location>
        <begin position="12"/>
        <end position="33"/>
    </location>
</feature>
<accession>A0AAV7KV27</accession>
<feature type="region of interest" description="Disordered" evidence="1">
    <location>
        <begin position="1"/>
        <end position="68"/>
    </location>
</feature>
<dbReference type="AlphaFoldDB" id="A0AAV7KV27"/>
<comment type="caution">
    <text evidence="2">The sequence shown here is derived from an EMBL/GenBank/DDBJ whole genome shotgun (WGS) entry which is preliminary data.</text>
</comment>
<sequence length="68" mass="7495">MGIPDQDVLRAGTNQQMLPGNDRQQQQLRTFPSITKDGDGDDGATEVEGESGKEEQDGKEELKEEDEC</sequence>
<evidence type="ECO:0000313" key="2">
    <source>
        <dbReference type="EMBL" id="KAJ1083115.1"/>
    </source>
</evidence>
<reference evidence="2" key="1">
    <citation type="journal article" date="2022" name="bioRxiv">
        <title>Sequencing and chromosome-scale assembly of the giantPleurodeles waltlgenome.</title>
        <authorList>
            <person name="Brown T."/>
            <person name="Elewa A."/>
            <person name="Iarovenko S."/>
            <person name="Subramanian E."/>
            <person name="Araus A.J."/>
            <person name="Petzold A."/>
            <person name="Susuki M."/>
            <person name="Suzuki K.-i.T."/>
            <person name="Hayashi T."/>
            <person name="Toyoda A."/>
            <person name="Oliveira C."/>
            <person name="Osipova E."/>
            <person name="Leigh N.D."/>
            <person name="Simon A."/>
            <person name="Yun M.H."/>
        </authorList>
    </citation>
    <scope>NUCLEOTIDE SEQUENCE</scope>
    <source>
        <strain evidence="2">20211129_DDA</strain>
        <tissue evidence="2">Liver</tissue>
    </source>
</reference>
<dbReference type="Proteomes" id="UP001066276">
    <property type="component" value="Chromosome 12"/>
</dbReference>
<feature type="compositionally biased region" description="Basic and acidic residues" evidence="1">
    <location>
        <begin position="50"/>
        <end position="62"/>
    </location>
</feature>
<organism evidence="2 3">
    <name type="scientific">Pleurodeles waltl</name>
    <name type="common">Iberian ribbed newt</name>
    <dbReference type="NCBI Taxonomy" id="8319"/>
    <lineage>
        <taxon>Eukaryota</taxon>
        <taxon>Metazoa</taxon>
        <taxon>Chordata</taxon>
        <taxon>Craniata</taxon>
        <taxon>Vertebrata</taxon>
        <taxon>Euteleostomi</taxon>
        <taxon>Amphibia</taxon>
        <taxon>Batrachia</taxon>
        <taxon>Caudata</taxon>
        <taxon>Salamandroidea</taxon>
        <taxon>Salamandridae</taxon>
        <taxon>Pleurodelinae</taxon>
        <taxon>Pleurodeles</taxon>
    </lineage>
</organism>